<dbReference type="AlphaFoldDB" id="A0A1Q9BZR8"/>
<organism evidence="2 3">
    <name type="scientific">Symbiodinium microadriaticum</name>
    <name type="common">Dinoflagellate</name>
    <name type="synonym">Zooxanthella microadriatica</name>
    <dbReference type="NCBI Taxonomy" id="2951"/>
    <lineage>
        <taxon>Eukaryota</taxon>
        <taxon>Sar</taxon>
        <taxon>Alveolata</taxon>
        <taxon>Dinophyceae</taxon>
        <taxon>Suessiales</taxon>
        <taxon>Symbiodiniaceae</taxon>
        <taxon>Symbiodinium</taxon>
    </lineage>
</organism>
<dbReference type="InterPro" id="IPR015947">
    <property type="entry name" value="PUA-like_sf"/>
</dbReference>
<gene>
    <name evidence="2" type="ORF">AK812_SmicGene43927</name>
</gene>
<proteinExistence type="predicted"/>
<keyword evidence="3" id="KW-1185">Reference proteome</keyword>
<evidence type="ECO:0000313" key="3">
    <source>
        <dbReference type="Proteomes" id="UP000186817"/>
    </source>
</evidence>
<accession>A0A1Q9BZR8</accession>
<sequence length="1147" mass="126134">MASAVRRSFEPLPWATIKSDCVATLRKQAGANKPLGPPVAGAADRLRHRSGDLALLASRLLEVDVEWLAAWSSSQAISLDDAAKQVVQTFKEAERRLTATPIPEALPNLELLPEAALPMELPAAPNAAETGENEACEPRVKRLRLSHTGPSQLLRRAASAVAASSTQICTAAAYNKGKSFANCCDTKFSSFDSHPARQENKAPCLHALVISCGMSLERILQAAGSNCIPLLGIAGTVPLLRCSRNCLATGQGVQGTSLRVYIASSLYRARSVLKPLLDGRLRLPGFHSPGFPVYVEPSCPQRAFWLNPNSHPWYRRLGSENRMVEWLYNTDLLAFTPAEAVLIMNAWSPYLRAEGAHLSDFFQDARARFFYTPCRSQATEDEAGPLSELPASLVIIFTYCGFEGVVWAGVIADLRRLRDKEEILSGRPTRTKKKDLPRNHQADAEEDLAEDHFAYRVGTQKEDLPEATLLILGRKKEDLPEGHFAHYPANKRRTLPEGYFAYPGDKKGRPCDGADLADREGGPGGGPVPIVGTKNEDLLEGQITEDLPEGHFVYEDLLDGQFAYPGDKTSGTCRKATSLLMTKKEDLPEGQFPHPGDKEGGQFAYPKNKELGPGTKKEDLLEGQIAYPGDKEAKKEEDLLEGEFVDLWGQRIQEDLLEDEKNEDLLEGQFAYPGDKEGDLPEGEFTYPGDKGKGGLRKGQLDEFAQAVHRLSPYCWKAASESNGFIAGNKTLVGYGLEYNSEFKAYPVKDGPRTVVIRRRLQTPLILQCFPRVCRDALTVDFYTLGGRNLGRPVTFRCEEVGFHKLEQKARKRALRVELLKSPLQPIRSFRHVARPAFVAAKLAKGVRLPSRASSLVLETKKENLVEGQFAYPEDKGGPVLEGQFAYPGEKEGGEPALYYQQLVQFVAQVSPSASFGNPGLAMKPTVAVDALPAEAGANTASSIPATLLDPVPDSKAPTNISSKPVDDAKAPEVGERIMCLQEPQAQAILAGSKTIEIRGRRAQLGTVWVATGGRIHGRITITQAQPITADELQALRTSHPGAGLPMETPHRKQLWALWLSTPIVLPTPVDYHRLPRNPGWDRYRRDAHDLEPRQPMQTPSKRSPKHEEAPADEDRVANSDGVRLLESSSYSCRLSIVCWQEIEDDK</sequence>
<comment type="caution">
    <text evidence="2">The sequence shown here is derived from an EMBL/GenBank/DDBJ whole genome shotgun (WGS) entry which is preliminary data.</text>
</comment>
<name>A0A1Q9BZR8_SYMMI</name>
<feature type="compositionally biased region" description="Basic and acidic residues" evidence="1">
    <location>
        <begin position="434"/>
        <end position="443"/>
    </location>
</feature>
<feature type="compositionally biased region" description="Basic and acidic residues" evidence="1">
    <location>
        <begin position="1106"/>
        <end position="1118"/>
    </location>
</feature>
<dbReference type="OrthoDB" id="426093at2759"/>
<dbReference type="SUPFAM" id="SSF88697">
    <property type="entry name" value="PUA domain-like"/>
    <property type="match status" value="1"/>
</dbReference>
<protein>
    <submittedName>
        <fullName evidence="2">Uncharacterized protein</fullName>
    </submittedName>
</protein>
<reference evidence="2 3" key="1">
    <citation type="submission" date="2016-02" db="EMBL/GenBank/DDBJ databases">
        <title>Genome analysis of coral dinoflagellate symbionts highlights evolutionary adaptations to a symbiotic lifestyle.</title>
        <authorList>
            <person name="Aranda M."/>
            <person name="Li Y."/>
            <person name="Liew Y.J."/>
            <person name="Baumgarten S."/>
            <person name="Simakov O."/>
            <person name="Wilson M."/>
            <person name="Piel J."/>
            <person name="Ashoor H."/>
            <person name="Bougouffa S."/>
            <person name="Bajic V.B."/>
            <person name="Ryu T."/>
            <person name="Ravasi T."/>
            <person name="Bayer T."/>
            <person name="Micklem G."/>
            <person name="Kim H."/>
            <person name="Bhak J."/>
            <person name="Lajeunesse T.C."/>
            <person name="Voolstra C.R."/>
        </authorList>
    </citation>
    <scope>NUCLEOTIDE SEQUENCE [LARGE SCALE GENOMIC DNA]</scope>
    <source>
        <strain evidence="2 3">CCMP2467</strain>
    </source>
</reference>
<dbReference type="Gene3D" id="2.30.130.30">
    <property type="entry name" value="Hypothetical protein"/>
    <property type="match status" value="1"/>
</dbReference>
<dbReference type="EMBL" id="LSRX01002115">
    <property type="protein sequence ID" value="OLP76171.1"/>
    <property type="molecule type" value="Genomic_DNA"/>
</dbReference>
<evidence type="ECO:0000313" key="2">
    <source>
        <dbReference type="EMBL" id="OLP76171.1"/>
    </source>
</evidence>
<feature type="compositionally biased region" description="Basic and acidic residues" evidence="1">
    <location>
        <begin position="1080"/>
        <end position="1093"/>
    </location>
</feature>
<feature type="region of interest" description="Disordered" evidence="1">
    <location>
        <begin position="428"/>
        <end position="451"/>
    </location>
</feature>
<feature type="region of interest" description="Disordered" evidence="1">
    <location>
        <begin position="1076"/>
        <end position="1121"/>
    </location>
</feature>
<evidence type="ECO:0000256" key="1">
    <source>
        <dbReference type="SAM" id="MobiDB-lite"/>
    </source>
</evidence>
<dbReference type="Proteomes" id="UP000186817">
    <property type="component" value="Unassembled WGS sequence"/>
</dbReference>